<evidence type="ECO:0000313" key="18">
    <source>
        <dbReference type="Proteomes" id="UP000194204"/>
    </source>
</evidence>
<evidence type="ECO:0000256" key="2">
    <source>
        <dbReference type="ARBA" id="ARBA00007005"/>
    </source>
</evidence>
<evidence type="ECO:0000256" key="9">
    <source>
        <dbReference type="ARBA" id="ARBA00023098"/>
    </source>
</evidence>
<dbReference type="InterPro" id="IPR036291">
    <property type="entry name" value="NAD(P)-bd_dom_sf"/>
</dbReference>
<comment type="catalytic activity">
    <reaction evidence="14">
        <text>a (3S)-3-hydroxyacyl-CoA = a (2E)-enoyl-CoA + H2O</text>
        <dbReference type="Rhea" id="RHEA:16105"/>
        <dbReference type="ChEBI" id="CHEBI:15377"/>
        <dbReference type="ChEBI" id="CHEBI:57318"/>
        <dbReference type="ChEBI" id="CHEBI:58856"/>
        <dbReference type="EC" id="4.2.1.17"/>
    </reaction>
</comment>
<feature type="domain" description="3-hydroxyacyl-CoA dehydrogenase C-terminal" evidence="15">
    <location>
        <begin position="647"/>
        <end position="732"/>
    </location>
</feature>
<dbReference type="EMBL" id="MUBK01000009">
    <property type="protein sequence ID" value="OTA20454.1"/>
    <property type="molecule type" value="Genomic_DNA"/>
</dbReference>
<comment type="catalytic activity">
    <reaction evidence="14">
        <text>(3S)-3-hydroxybutanoyl-CoA = (3R)-3-hydroxybutanoyl-CoA</text>
        <dbReference type="Rhea" id="RHEA:21760"/>
        <dbReference type="ChEBI" id="CHEBI:57315"/>
        <dbReference type="ChEBI" id="CHEBI:57316"/>
        <dbReference type="EC" id="5.1.2.3"/>
    </reaction>
</comment>
<accession>A0A1Y2SRS9</accession>
<dbReference type="SUPFAM" id="SSF51735">
    <property type="entry name" value="NAD(P)-binding Rossmann-fold domains"/>
    <property type="match status" value="1"/>
</dbReference>
<sequence length="736" mass="80201">MAQAEQETVMSMAQPKQSVFDFSVRDDKVGVITIDVPGEKVNTLKAEFVEQFLKMFEKAQQVSGLKGLVIVSGKPDSFIAGADISMIAACQTQEEATALAEKGQKLFAQIANYPLPVVAAIHGACLGGGLELALACHARICSLDDKTRLGLPEVQLGLLPGSGGTQRLPRLIGVSAALDMILTGRQLRAKQAQRLGVVDDAVPLPILLDVAVQYVKKGHDVKKGNAKTGIAKRKPLAWSQRMLASALGRSLLFRAAHQKTQAKTHGHYPAPEKILNVIRTGLEKGLDKGFQAEARAFGELAMSQESVALRSLFFASTALKNETGSSEQPAEIKQVGILGGGLMGGGIANVTMTRGNLTVRIKDINEKGINQALKYTWDILSKRVKQRRLKSSERSQQMSLLTGTTDYSGFKQADIVVEAVFEDLVLKRKMVSEIEENTKPETIFASNTSSLPIHKIAEVATRPEQVIGLHYFSPVDKMPLVEVIPHAGTSEKTIATAVALAKKQGKTAIVVGDKAGFYVNRILTPYINEAGYCVLEGEPIDHIDKALVNFGFPIGPINLLDEVGIDVGTKIIPILVEQLGNRFAAPEILDAVLKDDRKGKKNGRGFYSYTNKKRSFWFFGKKSKEVDASIYTLLKIKPAIKILPADIARRCVMLMLNEAVRCLDEGIIRSPRDGDIGAVFGIGFPPFLGGPFRYIDKLGSDKVVEILRRLEQQHGERFTPCAGLIQMAEQKKTFYS</sequence>
<feature type="region of interest" description="Enoyl-CoA hydratase" evidence="14">
    <location>
        <begin position="1"/>
        <end position="203"/>
    </location>
</feature>
<keyword evidence="4 14" id="KW-0963">Cytoplasm</keyword>
<comment type="catalytic activity">
    <reaction evidence="13 14">
        <text>a (3S)-3-hydroxyacyl-CoA + NAD(+) = a 3-oxoacyl-CoA + NADH + H(+)</text>
        <dbReference type="Rhea" id="RHEA:22432"/>
        <dbReference type="ChEBI" id="CHEBI:15378"/>
        <dbReference type="ChEBI" id="CHEBI:57318"/>
        <dbReference type="ChEBI" id="CHEBI:57540"/>
        <dbReference type="ChEBI" id="CHEBI:57945"/>
        <dbReference type="ChEBI" id="CHEBI:90726"/>
        <dbReference type="EC" id="1.1.1.35"/>
    </reaction>
</comment>
<keyword evidence="8 14" id="KW-0520">NAD</keyword>
<comment type="subcellular location">
    <subcellularLocation>
        <location evidence="14">Cytoplasm</location>
    </subcellularLocation>
</comment>
<dbReference type="NCBIfam" id="NF008363">
    <property type="entry name" value="PRK11154.1"/>
    <property type="match status" value="1"/>
</dbReference>
<evidence type="ECO:0000313" key="17">
    <source>
        <dbReference type="EMBL" id="OTA20454.1"/>
    </source>
</evidence>
<keyword evidence="12 14" id="KW-0511">Multifunctional enzyme</keyword>
<dbReference type="GO" id="GO:0018812">
    <property type="term" value="F:3-hydroxyacyl-CoA dehydratase activity"/>
    <property type="evidence" value="ECO:0007669"/>
    <property type="project" value="RHEA"/>
</dbReference>
<evidence type="ECO:0000256" key="12">
    <source>
        <dbReference type="ARBA" id="ARBA00023268"/>
    </source>
</evidence>
<evidence type="ECO:0000256" key="3">
    <source>
        <dbReference type="ARBA" id="ARBA00008750"/>
    </source>
</evidence>
<dbReference type="InterPro" id="IPR018376">
    <property type="entry name" value="Enoyl-CoA_hyd/isom_CS"/>
</dbReference>
<keyword evidence="5 14" id="KW-0276">Fatty acid metabolism</keyword>
<dbReference type="STRING" id="40578.Xbed_01484"/>
<evidence type="ECO:0000256" key="10">
    <source>
        <dbReference type="ARBA" id="ARBA00023235"/>
    </source>
</evidence>
<dbReference type="OrthoDB" id="5389341at2"/>
<keyword evidence="18" id="KW-1185">Reference proteome</keyword>
<comment type="function">
    <text evidence="14">Catalyzes the formation of a hydroxyacyl-CoA by addition of water on enoyl-CoA. Also exhibits 3-hydroxyacyl-CoA epimerase and 3-hydroxyacyl-CoA dehydrogenase activities.</text>
</comment>
<dbReference type="FunFam" id="3.90.226.10:FF:000011">
    <property type="entry name" value="Fatty acid oxidation complex subunit alpha"/>
    <property type="match status" value="1"/>
</dbReference>
<dbReference type="Pfam" id="PF02737">
    <property type="entry name" value="3HCDH_N"/>
    <property type="match status" value="1"/>
</dbReference>
<dbReference type="Gene3D" id="3.90.226.10">
    <property type="entry name" value="2-enoyl-CoA Hydratase, Chain A, domain 1"/>
    <property type="match status" value="1"/>
</dbReference>
<dbReference type="InterPro" id="IPR008927">
    <property type="entry name" value="6-PGluconate_DH-like_C_sf"/>
</dbReference>
<dbReference type="Pfam" id="PF00378">
    <property type="entry name" value="ECH_1"/>
    <property type="match status" value="1"/>
</dbReference>
<feature type="region of interest" description="3-hydroxyacyl-CoA dehydrogenase" evidence="14">
    <location>
        <begin position="330"/>
        <end position="736"/>
    </location>
</feature>
<comment type="similarity">
    <text evidence="2 14">In the central section; belongs to the 3-hydroxyacyl-CoA dehydrogenase family.</text>
</comment>
<feature type="site" description="Important for catalytic activity" evidence="14">
    <location>
        <position position="153"/>
    </location>
</feature>
<evidence type="ECO:0000256" key="13">
    <source>
        <dbReference type="ARBA" id="ARBA00049556"/>
    </source>
</evidence>
<feature type="domain" description="3-hydroxyacyl-CoA dehydrogenase C-terminal" evidence="15">
    <location>
        <begin position="516"/>
        <end position="609"/>
    </location>
</feature>
<keyword evidence="6 14" id="KW-0442">Lipid degradation</keyword>
<proteinExistence type="inferred from homology"/>
<dbReference type="CDD" id="cd06558">
    <property type="entry name" value="crotonase-like"/>
    <property type="match status" value="1"/>
</dbReference>
<keyword evidence="7 14" id="KW-0560">Oxidoreductase</keyword>
<keyword evidence="11 14" id="KW-0456">Lyase</keyword>
<feature type="domain" description="3-hydroxyacyl-CoA dehydrogenase NAD binding" evidence="16">
    <location>
        <begin position="334"/>
        <end position="513"/>
    </location>
</feature>
<keyword evidence="10 14" id="KW-0413">Isomerase</keyword>
<dbReference type="PROSITE" id="PS00067">
    <property type="entry name" value="3HCDH"/>
    <property type="match status" value="1"/>
</dbReference>
<gene>
    <name evidence="14" type="primary">fadJ</name>
    <name evidence="17" type="ORF">Xbed_01484</name>
</gene>
<evidence type="ECO:0000256" key="4">
    <source>
        <dbReference type="ARBA" id="ARBA00022490"/>
    </source>
</evidence>
<dbReference type="GO" id="GO:0005737">
    <property type="term" value="C:cytoplasm"/>
    <property type="evidence" value="ECO:0007669"/>
    <property type="project" value="UniProtKB-SubCell"/>
</dbReference>
<keyword evidence="9 14" id="KW-0443">Lipid metabolism</keyword>
<evidence type="ECO:0000259" key="15">
    <source>
        <dbReference type="Pfam" id="PF00725"/>
    </source>
</evidence>
<evidence type="ECO:0000259" key="16">
    <source>
        <dbReference type="Pfam" id="PF02737"/>
    </source>
</evidence>
<evidence type="ECO:0000256" key="6">
    <source>
        <dbReference type="ARBA" id="ARBA00022963"/>
    </source>
</evidence>
<dbReference type="RefSeq" id="WP_086112275.1">
    <property type="nucleotide sequence ID" value="NZ_CAWNHF010000200.1"/>
</dbReference>
<evidence type="ECO:0000256" key="11">
    <source>
        <dbReference type="ARBA" id="ARBA00023239"/>
    </source>
</evidence>
<dbReference type="PANTHER" id="PTHR43612:SF3">
    <property type="entry name" value="TRIFUNCTIONAL ENZYME SUBUNIT ALPHA, MITOCHONDRIAL"/>
    <property type="match status" value="1"/>
</dbReference>
<comment type="similarity">
    <text evidence="3 14">In the N-terminal section; belongs to the enoyl-CoA hydratase/isomerase family.</text>
</comment>
<dbReference type="Pfam" id="PF00725">
    <property type="entry name" value="3HCDH"/>
    <property type="match status" value="2"/>
</dbReference>
<dbReference type="InterPro" id="IPR006180">
    <property type="entry name" value="3-OHacyl-CoA_DH_CS"/>
</dbReference>
<dbReference type="EC" id="5.1.2.3" evidence="14"/>
<dbReference type="Gene3D" id="1.10.1040.50">
    <property type="match status" value="1"/>
</dbReference>
<dbReference type="PROSITE" id="PS00166">
    <property type="entry name" value="ENOYL_COA_HYDRATASE"/>
    <property type="match status" value="1"/>
</dbReference>
<dbReference type="PANTHER" id="PTHR43612">
    <property type="entry name" value="TRIFUNCTIONAL ENZYME SUBUNIT ALPHA"/>
    <property type="match status" value="1"/>
</dbReference>
<dbReference type="NCBIfam" id="TIGR02440">
    <property type="entry name" value="FadJ"/>
    <property type="match status" value="1"/>
</dbReference>
<evidence type="ECO:0000256" key="8">
    <source>
        <dbReference type="ARBA" id="ARBA00023027"/>
    </source>
</evidence>
<dbReference type="GO" id="GO:0006635">
    <property type="term" value="P:fatty acid beta-oxidation"/>
    <property type="evidence" value="ECO:0007669"/>
    <property type="project" value="UniProtKB-UniRule"/>
</dbReference>
<evidence type="ECO:0000256" key="1">
    <source>
        <dbReference type="ARBA" id="ARBA00005005"/>
    </source>
</evidence>
<comment type="catalytic activity">
    <reaction evidence="14">
        <text>a 4-saturated-(3S)-3-hydroxyacyl-CoA = a (3E)-enoyl-CoA + H2O</text>
        <dbReference type="Rhea" id="RHEA:20724"/>
        <dbReference type="ChEBI" id="CHEBI:15377"/>
        <dbReference type="ChEBI" id="CHEBI:58521"/>
        <dbReference type="ChEBI" id="CHEBI:137480"/>
        <dbReference type="EC" id="4.2.1.17"/>
    </reaction>
</comment>
<dbReference type="InterPro" id="IPR006108">
    <property type="entry name" value="3HC_DH_C"/>
</dbReference>
<evidence type="ECO:0000256" key="5">
    <source>
        <dbReference type="ARBA" id="ARBA00022832"/>
    </source>
</evidence>
<reference evidence="17 18" key="1">
    <citation type="submission" date="2017-01" db="EMBL/GenBank/DDBJ databases">
        <title>Deconstructing symbiosis and pathogenesis requirements using a combined genomic-metabolomic approach.</title>
        <authorList>
            <person name="Tobias N.J."/>
            <person name="Wolff H."/>
            <person name="Djahanschiri B."/>
            <person name="Ebersberger I."/>
            <person name="Bode H.B."/>
        </authorList>
    </citation>
    <scope>NUCLEOTIDE SEQUENCE [LARGE SCALE GENOMIC DNA]</scope>
    <source>
        <strain evidence="17 18">DSM 4764</strain>
    </source>
</reference>
<name>A0A1Y2SRS9_9GAMM</name>
<evidence type="ECO:0000256" key="7">
    <source>
        <dbReference type="ARBA" id="ARBA00023002"/>
    </source>
</evidence>
<dbReference type="UniPathway" id="UPA00659"/>
<comment type="subunit">
    <text evidence="14">Heterotetramer of two alpha chains (FadJ) and two beta chains (FadI).</text>
</comment>
<dbReference type="SUPFAM" id="SSF52096">
    <property type="entry name" value="ClpP/crotonase"/>
    <property type="match status" value="1"/>
</dbReference>
<dbReference type="GO" id="GO:0008692">
    <property type="term" value="F:3-hydroxybutyryl-CoA epimerase activity"/>
    <property type="evidence" value="ECO:0007669"/>
    <property type="project" value="UniProtKB-UniRule"/>
</dbReference>
<organism evidence="17 18">
    <name type="scientific">Xenorhabdus beddingii</name>
    <dbReference type="NCBI Taxonomy" id="40578"/>
    <lineage>
        <taxon>Bacteria</taxon>
        <taxon>Pseudomonadati</taxon>
        <taxon>Pseudomonadota</taxon>
        <taxon>Gammaproteobacteria</taxon>
        <taxon>Enterobacterales</taxon>
        <taxon>Morganellaceae</taxon>
        <taxon>Xenorhabdus</taxon>
    </lineage>
</organism>
<comment type="caution">
    <text evidence="17">The sequence shown here is derived from an EMBL/GenBank/DDBJ whole genome shotgun (WGS) entry which is preliminary data.</text>
</comment>
<dbReference type="HAMAP" id="MF_01617">
    <property type="entry name" value="FadJ"/>
    <property type="match status" value="1"/>
</dbReference>
<dbReference type="GO" id="GO:0016509">
    <property type="term" value="F:long-chain (3S)-3-hydroxyacyl-CoA dehydrogenase (NAD+) activity"/>
    <property type="evidence" value="ECO:0007669"/>
    <property type="project" value="TreeGrafter"/>
</dbReference>
<dbReference type="Gene3D" id="3.40.50.720">
    <property type="entry name" value="NAD(P)-binding Rossmann-like Domain"/>
    <property type="match status" value="1"/>
</dbReference>
<protein>
    <recommendedName>
        <fullName evidence="14">Fatty acid oxidation complex subunit alpha</fullName>
    </recommendedName>
    <domain>
        <recommendedName>
            <fullName evidence="14">Enoyl-CoA hydratase/3-hydroxybutyryl-CoA epimerase</fullName>
            <ecNumber evidence="14">4.2.1.17</ecNumber>
            <ecNumber evidence="14">5.1.2.3</ecNumber>
        </recommendedName>
    </domain>
    <domain>
        <recommendedName>
            <fullName evidence="14">3-hydroxyacyl-CoA dehydrogenase</fullName>
            <ecNumber evidence="14">1.1.1.35</ecNumber>
        </recommendedName>
    </domain>
</protein>
<comment type="pathway">
    <text evidence="1 14">Lipid metabolism; fatty acid beta-oxidation.</text>
</comment>
<dbReference type="InterPro" id="IPR001753">
    <property type="entry name" value="Enoyl-CoA_hydra/iso"/>
</dbReference>
<dbReference type="Proteomes" id="UP000194204">
    <property type="component" value="Unassembled WGS sequence"/>
</dbReference>
<dbReference type="InterPro" id="IPR029045">
    <property type="entry name" value="ClpP/crotonase-like_dom_sf"/>
</dbReference>
<dbReference type="GO" id="GO:0070403">
    <property type="term" value="F:NAD+ binding"/>
    <property type="evidence" value="ECO:0007669"/>
    <property type="project" value="InterPro"/>
</dbReference>
<dbReference type="InterPro" id="IPR012802">
    <property type="entry name" value="FadJ"/>
</dbReference>
<dbReference type="SUPFAM" id="SSF48179">
    <property type="entry name" value="6-phosphogluconate dehydrogenase C-terminal domain-like"/>
    <property type="match status" value="2"/>
</dbReference>
<dbReference type="EC" id="1.1.1.35" evidence="14"/>
<dbReference type="InterPro" id="IPR050136">
    <property type="entry name" value="FA_oxidation_alpha_subunit"/>
</dbReference>
<dbReference type="FunFam" id="3.40.50.720:FF:000009">
    <property type="entry name" value="Fatty oxidation complex, alpha subunit"/>
    <property type="match status" value="1"/>
</dbReference>
<dbReference type="AlphaFoldDB" id="A0A1Y2SRS9"/>
<evidence type="ECO:0000256" key="14">
    <source>
        <dbReference type="HAMAP-Rule" id="MF_01617"/>
    </source>
</evidence>
<dbReference type="InterPro" id="IPR006176">
    <property type="entry name" value="3-OHacyl-CoA_DH_NAD-bd"/>
</dbReference>
<feature type="site" description="Important for catalytic activity" evidence="14">
    <location>
        <position position="131"/>
    </location>
</feature>
<dbReference type="EC" id="4.2.1.17" evidence="14"/>